<name>A0A382P3H5_9ZZZZ</name>
<dbReference type="Gene3D" id="2.40.128.110">
    <property type="entry name" value="Lipid/polyisoprenoid-binding, YceI-like"/>
    <property type="match status" value="1"/>
</dbReference>
<evidence type="ECO:0000313" key="2">
    <source>
        <dbReference type="EMBL" id="SVC67145.1"/>
    </source>
</evidence>
<dbReference type="PANTHER" id="PTHR34406">
    <property type="entry name" value="PROTEIN YCEI"/>
    <property type="match status" value="1"/>
</dbReference>
<evidence type="ECO:0000259" key="1">
    <source>
        <dbReference type="SMART" id="SM00867"/>
    </source>
</evidence>
<accession>A0A382P3H5</accession>
<dbReference type="SMART" id="SM00867">
    <property type="entry name" value="YceI"/>
    <property type="match status" value="1"/>
</dbReference>
<dbReference type="AlphaFoldDB" id="A0A382P3H5"/>
<reference evidence="2" key="1">
    <citation type="submission" date="2018-05" db="EMBL/GenBank/DDBJ databases">
        <authorList>
            <person name="Lanie J.A."/>
            <person name="Ng W.-L."/>
            <person name="Kazmierczak K.M."/>
            <person name="Andrzejewski T.M."/>
            <person name="Davidsen T.M."/>
            <person name="Wayne K.J."/>
            <person name="Tettelin H."/>
            <person name="Glass J.I."/>
            <person name="Rusch D."/>
            <person name="Podicherti R."/>
            <person name="Tsui H.-C.T."/>
            <person name="Winkler M.E."/>
        </authorList>
    </citation>
    <scope>NUCLEOTIDE SEQUENCE</scope>
</reference>
<proteinExistence type="predicted"/>
<protein>
    <recommendedName>
        <fullName evidence="1">Lipid/polyisoprenoid-binding YceI-like domain-containing protein</fullName>
    </recommendedName>
</protein>
<dbReference type="PANTHER" id="PTHR34406:SF1">
    <property type="entry name" value="PROTEIN YCEI"/>
    <property type="match status" value="1"/>
</dbReference>
<sequence length="201" mass="22317">MNQFKKFSLTISTFLVFIIQNAWIHAATYTLDPPHTSVGFNIKYLMITDVFGEFKSYDAKIEIDETTKDLIGVEANINVVSLTTENSKRDGHLKSPDFFDAAQYPNIIFKSKSVNKLGNDQYEVTGDLTIKGITKTITLRGENTGFINAGMMGGKRAGFYATATINRRDFGLNWNRTLDQGGLLVGNEVMIELKVQAAASN</sequence>
<gene>
    <name evidence="2" type="ORF">METZ01_LOCUS319999</name>
</gene>
<feature type="domain" description="Lipid/polyisoprenoid-binding YceI-like" evidence="1">
    <location>
        <begin position="28"/>
        <end position="198"/>
    </location>
</feature>
<dbReference type="InterPro" id="IPR036761">
    <property type="entry name" value="TTHA0802/YceI-like_sf"/>
</dbReference>
<dbReference type="InterPro" id="IPR007372">
    <property type="entry name" value="Lipid/polyisoprenoid-bd_YceI"/>
</dbReference>
<organism evidence="2">
    <name type="scientific">marine metagenome</name>
    <dbReference type="NCBI Taxonomy" id="408172"/>
    <lineage>
        <taxon>unclassified sequences</taxon>
        <taxon>metagenomes</taxon>
        <taxon>ecological metagenomes</taxon>
    </lineage>
</organism>
<dbReference type="Pfam" id="PF04264">
    <property type="entry name" value="YceI"/>
    <property type="match status" value="1"/>
</dbReference>
<dbReference type="SUPFAM" id="SSF101874">
    <property type="entry name" value="YceI-like"/>
    <property type="match status" value="1"/>
</dbReference>
<dbReference type="EMBL" id="UINC01104184">
    <property type="protein sequence ID" value="SVC67145.1"/>
    <property type="molecule type" value="Genomic_DNA"/>
</dbReference>